<organism evidence="4 5">
    <name type="scientific">Oesophagostomum dentatum</name>
    <name type="common">Nodular worm</name>
    <dbReference type="NCBI Taxonomy" id="61180"/>
    <lineage>
        <taxon>Eukaryota</taxon>
        <taxon>Metazoa</taxon>
        <taxon>Ecdysozoa</taxon>
        <taxon>Nematoda</taxon>
        <taxon>Chromadorea</taxon>
        <taxon>Rhabditida</taxon>
        <taxon>Rhabditina</taxon>
        <taxon>Rhabditomorpha</taxon>
        <taxon>Strongyloidea</taxon>
        <taxon>Strongylidae</taxon>
        <taxon>Oesophagostomum</taxon>
    </lineage>
</organism>
<proteinExistence type="predicted"/>
<gene>
    <name evidence="4" type="ORF">OESDEN_10963</name>
</gene>
<dbReference type="GO" id="GO:0030422">
    <property type="term" value="P:siRNA processing"/>
    <property type="evidence" value="ECO:0007669"/>
    <property type="project" value="TreeGrafter"/>
</dbReference>
<dbReference type="Pfam" id="PF00035">
    <property type="entry name" value="dsrm"/>
    <property type="match status" value="1"/>
</dbReference>
<dbReference type="SMART" id="SM00358">
    <property type="entry name" value="DSRM"/>
    <property type="match status" value="1"/>
</dbReference>
<dbReference type="GO" id="GO:0003725">
    <property type="term" value="F:double-stranded RNA binding"/>
    <property type="evidence" value="ECO:0007669"/>
    <property type="project" value="TreeGrafter"/>
</dbReference>
<dbReference type="GO" id="GO:0070920">
    <property type="term" value="P:regulation of regulatory ncRNA processing"/>
    <property type="evidence" value="ECO:0007669"/>
    <property type="project" value="TreeGrafter"/>
</dbReference>
<feature type="domain" description="DRBM" evidence="3">
    <location>
        <begin position="40"/>
        <end position="103"/>
    </location>
</feature>
<dbReference type="GO" id="GO:0005737">
    <property type="term" value="C:cytoplasm"/>
    <property type="evidence" value="ECO:0007669"/>
    <property type="project" value="TreeGrafter"/>
</dbReference>
<sequence>MPDVRDLFTPLDELMATEPSYFASGPSVSPNVSGAFSQKTPVMALDEGSRRVYGVAPEYQLISEVPYFKISCQLAGTSVVGTAKTKKVAKHSAALAMLHEIIAKGRYSEFGIPGLTMEEAKQAVCQRKGFELPQYSFAEEGPPNDRIYTTTCKAGF</sequence>
<name>A0A0B1SW84_OESDE</name>
<evidence type="ECO:0000313" key="4">
    <source>
        <dbReference type="EMBL" id="KHJ89219.1"/>
    </source>
</evidence>
<reference evidence="4 5" key="1">
    <citation type="submission" date="2014-03" db="EMBL/GenBank/DDBJ databases">
        <title>Draft genome of the hookworm Oesophagostomum dentatum.</title>
        <authorList>
            <person name="Mitreva M."/>
        </authorList>
    </citation>
    <scope>NUCLEOTIDE SEQUENCE [LARGE SCALE GENOMIC DNA]</scope>
    <source>
        <strain evidence="4 5">OD-Hann</strain>
    </source>
</reference>
<dbReference type="InterPro" id="IPR051247">
    <property type="entry name" value="RLC_Component"/>
</dbReference>
<dbReference type="GO" id="GO:0016442">
    <property type="term" value="C:RISC complex"/>
    <property type="evidence" value="ECO:0007669"/>
    <property type="project" value="TreeGrafter"/>
</dbReference>
<dbReference type="SUPFAM" id="SSF54768">
    <property type="entry name" value="dsRNA-binding domain-like"/>
    <property type="match status" value="1"/>
</dbReference>
<keyword evidence="1 2" id="KW-0694">RNA-binding</keyword>
<dbReference type="EMBL" id="KN554531">
    <property type="protein sequence ID" value="KHJ89219.1"/>
    <property type="molecule type" value="Genomic_DNA"/>
</dbReference>
<dbReference type="PANTHER" id="PTHR46205:SF3">
    <property type="entry name" value="LOQUACIOUS, ISOFORM B"/>
    <property type="match status" value="1"/>
</dbReference>
<protein>
    <recommendedName>
        <fullName evidence="3">DRBM domain-containing protein</fullName>
    </recommendedName>
</protein>
<accession>A0A0B1SW84</accession>
<dbReference type="GO" id="GO:0035197">
    <property type="term" value="F:siRNA binding"/>
    <property type="evidence" value="ECO:0007669"/>
    <property type="project" value="TreeGrafter"/>
</dbReference>
<dbReference type="InterPro" id="IPR014720">
    <property type="entry name" value="dsRBD_dom"/>
</dbReference>
<dbReference type="PANTHER" id="PTHR46205">
    <property type="entry name" value="LOQUACIOUS, ISOFORM B"/>
    <property type="match status" value="1"/>
</dbReference>
<dbReference type="OrthoDB" id="10056847at2759"/>
<dbReference type="PROSITE" id="PS50137">
    <property type="entry name" value="DS_RBD"/>
    <property type="match status" value="1"/>
</dbReference>
<evidence type="ECO:0000256" key="1">
    <source>
        <dbReference type="ARBA" id="ARBA00022884"/>
    </source>
</evidence>
<dbReference type="Proteomes" id="UP000053660">
    <property type="component" value="Unassembled WGS sequence"/>
</dbReference>
<keyword evidence="5" id="KW-1185">Reference proteome</keyword>
<evidence type="ECO:0000259" key="3">
    <source>
        <dbReference type="PROSITE" id="PS50137"/>
    </source>
</evidence>
<dbReference type="GO" id="GO:0070578">
    <property type="term" value="C:RISC-loading complex"/>
    <property type="evidence" value="ECO:0007669"/>
    <property type="project" value="TreeGrafter"/>
</dbReference>
<evidence type="ECO:0000256" key="2">
    <source>
        <dbReference type="PROSITE-ProRule" id="PRU00266"/>
    </source>
</evidence>
<dbReference type="GO" id="GO:0005634">
    <property type="term" value="C:nucleus"/>
    <property type="evidence" value="ECO:0007669"/>
    <property type="project" value="TreeGrafter"/>
</dbReference>
<dbReference type="Gene3D" id="3.30.160.20">
    <property type="match status" value="2"/>
</dbReference>
<dbReference type="AlphaFoldDB" id="A0A0B1SW84"/>
<evidence type="ECO:0000313" key="5">
    <source>
        <dbReference type="Proteomes" id="UP000053660"/>
    </source>
</evidence>